<evidence type="ECO:0000256" key="1">
    <source>
        <dbReference type="SAM" id="SignalP"/>
    </source>
</evidence>
<keyword evidence="1" id="KW-0732">Signal</keyword>
<dbReference type="Proteomes" id="UP001521785">
    <property type="component" value="Unassembled WGS sequence"/>
</dbReference>
<evidence type="ECO:0000313" key="3">
    <source>
        <dbReference type="Proteomes" id="UP001521785"/>
    </source>
</evidence>
<name>A0ABR3QJB8_9PLEO</name>
<evidence type="ECO:0000313" key="2">
    <source>
        <dbReference type="EMBL" id="KAL1592252.1"/>
    </source>
</evidence>
<keyword evidence="3" id="KW-1185">Reference proteome</keyword>
<gene>
    <name evidence="2" type="ORF">SLS60_011329</name>
</gene>
<feature type="signal peptide" evidence="1">
    <location>
        <begin position="1"/>
        <end position="19"/>
    </location>
</feature>
<feature type="chain" id="PRO_5045201888" evidence="1">
    <location>
        <begin position="20"/>
        <end position="224"/>
    </location>
</feature>
<accession>A0ABR3QJB8</accession>
<proteinExistence type="predicted"/>
<protein>
    <submittedName>
        <fullName evidence="2">Uncharacterized protein</fullName>
    </submittedName>
</protein>
<dbReference type="EMBL" id="JAKJXO020000021">
    <property type="protein sequence ID" value="KAL1592252.1"/>
    <property type="molecule type" value="Genomic_DNA"/>
</dbReference>
<comment type="caution">
    <text evidence="2">The sequence shown here is derived from an EMBL/GenBank/DDBJ whole genome shotgun (WGS) entry which is preliminary data.</text>
</comment>
<organism evidence="2 3">
    <name type="scientific">Paraconiothyrium brasiliense</name>
    <dbReference type="NCBI Taxonomy" id="300254"/>
    <lineage>
        <taxon>Eukaryota</taxon>
        <taxon>Fungi</taxon>
        <taxon>Dikarya</taxon>
        <taxon>Ascomycota</taxon>
        <taxon>Pezizomycotina</taxon>
        <taxon>Dothideomycetes</taxon>
        <taxon>Pleosporomycetidae</taxon>
        <taxon>Pleosporales</taxon>
        <taxon>Massarineae</taxon>
        <taxon>Didymosphaeriaceae</taxon>
        <taxon>Paraconiothyrium</taxon>
    </lineage>
</organism>
<sequence length="224" mass="24756">MKTISIISLGMVAVGAVFGAPATQYEAAPAVVIDPLEDRWALHVNSLSGNPRMFKDRPIVALAECTIDGVPENHAPQSIIHLAPSFGLENFTIHPPSDPVNVYLSKVSDPKDFRYSLTGAYPNSTNWRDIYFVAEYILPAPNDFIAMGWSTISGNYDCPPGLRCDTVSWAIQEEGEKKILRPRAEAGAWDAVKTKEGRGWRVVWKVDSATVHHEVEILLVRVDQ</sequence>
<reference evidence="2 3" key="1">
    <citation type="submission" date="2024-02" db="EMBL/GenBank/DDBJ databases">
        <title>De novo assembly and annotation of 12 fungi associated with fruit tree decline syndrome in Ontario, Canada.</title>
        <authorList>
            <person name="Sulman M."/>
            <person name="Ellouze W."/>
            <person name="Ilyukhin E."/>
        </authorList>
    </citation>
    <scope>NUCLEOTIDE SEQUENCE [LARGE SCALE GENOMIC DNA]</scope>
    <source>
        <strain evidence="2 3">M42-189</strain>
    </source>
</reference>